<name>A0AAQ4D737_AMBAM</name>
<protein>
    <submittedName>
        <fullName evidence="1">Uncharacterized protein</fullName>
    </submittedName>
</protein>
<sequence>MGASLKEKAAHHEQISSPRCVLPVICCYSASDRRYRLYLRSHEGGNGMTGCYLEDFYLQKEVNGYETYAFNECGRIDGSYPYEVKWIADIYPARNSSEKAVIDVRKEGETDTIRYSVKHSDEPGECFLLTFIDNDGKCEAVTNLYL</sequence>
<dbReference type="Proteomes" id="UP001321473">
    <property type="component" value="Unassembled WGS sequence"/>
</dbReference>
<accession>A0AAQ4D737</accession>
<evidence type="ECO:0000313" key="1">
    <source>
        <dbReference type="EMBL" id="KAK8758277.1"/>
    </source>
</evidence>
<evidence type="ECO:0000313" key="2">
    <source>
        <dbReference type="Proteomes" id="UP001321473"/>
    </source>
</evidence>
<proteinExistence type="predicted"/>
<dbReference type="EMBL" id="JARKHS020034256">
    <property type="protein sequence ID" value="KAK8758277.1"/>
    <property type="molecule type" value="Genomic_DNA"/>
</dbReference>
<keyword evidence="2" id="KW-1185">Reference proteome</keyword>
<comment type="caution">
    <text evidence="1">The sequence shown here is derived from an EMBL/GenBank/DDBJ whole genome shotgun (WGS) entry which is preliminary data.</text>
</comment>
<gene>
    <name evidence="1" type="ORF">V5799_004089</name>
</gene>
<organism evidence="1 2">
    <name type="scientific">Amblyomma americanum</name>
    <name type="common">Lone star tick</name>
    <dbReference type="NCBI Taxonomy" id="6943"/>
    <lineage>
        <taxon>Eukaryota</taxon>
        <taxon>Metazoa</taxon>
        <taxon>Ecdysozoa</taxon>
        <taxon>Arthropoda</taxon>
        <taxon>Chelicerata</taxon>
        <taxon>Arachnida</taxon>
        <taxon>Acari</taxon>
        <taxon>Parasitiformes</taxon>
        <taxon>Ixodida</taxon>
        <taxon>Ixodoidea</taxon>
        <taxon>Ixodidae</taxon>
        <taxon>Amblyomminae</taxon>
        <taxon>Amblyomma</taxon>
    </lineage>
</organism>
<dbReference type="AlphaFoldDB" id="A0AAQ4D737"/>
<reference evidence="1 2" key="1">
    <citation type="journal article" date="2023" name="Arcadia Sci">
        <title>De novo assembly of a long-read Amblyomma americanum tick genome.</title>
        <authorList>
            <person name="Chou S."/>
            <person name="Poskanzer K.E."/>
            <person name="Rollins M."/>
            <person name="Thuy-Boun P.S."/>
        </authorList>
    </citation>
    <scope>NUCLEOTIDE SEQUENCE [LARGE SCALE GENOMIC DNA]</scope>
    <source>
        <strain evidence="1">F_SG_1</strain>
        <tissue evidence="1">Salivary glands</tissue>
    </source>
</reference>